<dbReference type="Pfam" id="PF01693">
    <property type="entry name" value="Cauli_VI"/>
    <property type="match status" value="2"/>
</dbReference>
<dbReference type="Proteomes" id="UP000256328">
    <property type="component" value="Unassembled WGS sequence"/>
</dbReference>
<feature type="domain" description="Ribonuclease H1 N-terminal" evidence="1">
    <location>
        <begin position="85"/>
        <end position="130"/>
    </location>
</feature>
<dbReference type="InterPro" id="IPR037056">
    <property type="entry name" value="RNase_H1_N_sf"/>
</dbReference>
<dbReference type="SUPFAM" id="SSF55658">
    <property type="entry name" value="L9 N-domain-like"/>
    <property type="match status" value="2"/>
</dbReference>
<evidence type="ECO:0000313" key="3">
    <source>
        <dbReference type="Proteomes" id="UP000256328"/>
    </source>
</evidence>
<evidence type="ECO:0000259" key="1">
    <source>
        <dbReference type="Pfam" id="PF01693"/>
    </source>
</evidence>
<proteinExistence type="predicted"/>
<keyword evidence="3" id="KW-1185">Reference proteome</keyword>
<evidence type="ECO:0000313" key="2">
    <source>
        <dbReference type="EMBL" id="RDW78365.1"/>
    </source>
</evidence>
<comment type="caution">
    <text evidence="2">The sequence shown here is derived from an EMBL/GenBank/DDBJ whole genome shotgun (WGS) entry which is preliminary data.</text>
</comment>
<dbReference type="InterPro" id="IPR011320">
    <property type="entry name" value="RNase_H1_N"/>
</dbReference>
<dbReference type="EMBL" id="PDLN01000008">
    <property type="protein sequence ID" value="RDW78365.1"/>
    <property type="molecule type" value="Genomic_DNA"/>
</dbReference>
<feature type="domain" description="Ribonuclease H1 N-terminal" evidence="1">
    <location>
        <begin position="13"/>
        <end position="57"/>
    </location>
</feature>
<sequence length="188" mass="21210">MPRKARSQRKAEIYAVAEGFSPAPGIFSSWGHAHPLVTGYRNAQFQSFTTVSEAERYLARKEVKEYIRMIRPASTTSFQRGEKAYYAVANGRSPGVHEYYFGDDGAEPKVVQFSGACHKRFPTLVEAESFMADWANMYSFVCRGETKQELCQVAYPLGVAGSPKAFVKEPEMETTDKIVWDRLEEIKA</sequence>
<protein>
    <recommendedName>
        <fullName evidence="1">Ribonuclease H1 N-terminal domain-containing protein</fullName>
    </recommendedName>
</protein>
<organism evidence="2 3">
    <name type="scientific">Coleophoma crateriformis</name>
    <dbReference type="NCBI Taxonomy" id="565419"/>
    <lineage>
        <taxon>Eukaryota</taxon>
        <taxon>Fungi</taxon>
        <taxon>Dikarya</taxon>
        <taxon>Ascomycota</taxon>
        <taxon>Pezizomycotina</taxon>
        <taxon>Leotiomycetes</taxon>
        <taxon>Helotiales</taxon>
        <taxon>Dermateaceae</taxon>
        <taxon>Coleophoma</taxon>
    </lineage>
</organism>
<dbReference type="AlphaFoldDB" id="A0A3D8RWG8"/>
<dbReference type="OrthoDB" id="407198at2759"/>
<accession>A0A3D8RWG8</accession>
<name>A0A3D8RWG8_9HELO</name>
<dbReference type="InterPro" id="IPR009027">
    <property type="entry name" value="Ribosomal_bL9/RNase_H1_N"/>
</dbReference>
<reference evidence="2 3" key="1">
    <citation type="journal article" date="2018" name="IMA Fungus">
        <title>IMA Genome-F 9: Draft genome sequence of Annulohypoxylon stygium, Aspergillus mulundensis, Berkeleyomyces basicola (syn. Thielaviopsis basicola), Ceratocystis smalleyi, two Cercospora beticola strains, Coleophoma cylindrospora, Fusarium fracticaudum, Phialophora cf. hyalina, and Morchella septimelata.</title>
        <authorList>
            <person name="Wingfield B.D."/>
            <person name="Bills G.F."/>
            <person name="Dong Y."/>
            <person name="Huang W."/>
            <person name="Nel W.J."/>
            <person name="Swalarsk-Parry B.S."/>
            <person name="Vaghefi N."/>
            <person name="Wilken P.M."/>
            <person name="An Z."/>
            <person name="de Beer Z.W."/>
            <person name="De Vos L."/>
            <person name="Chen L."/>
            <person name="Duong T.A."/>
            <person name="Gao Y."/>
            <person name="Hammerbacher A."/>
            <person name="Kikkert J.R."/>
            <person name="Li Y."/>
            <person name="Li H."/>
            <person name="Li K."/>
            <person name="Li Q."/>
            <person name="Liu X."/>
            <person name="Ma X."/>
            <person name="Naidoo K."/>
            <person name="Pethybridge S.J."/>
            <person name="Sun J."/>
            <person name="Steenkamp E.T."/>
            <person name="van der Nest M.A."/>
            <person name="van Wyk S."/>
            <person name="Wingfield M.J."/>
            <person name="Xiong C."/>
            <person name="Yue Q."/>
            <person name="Zhang X."/>
        </authorList>
    </citation>
    <scope>NUCLEOTIDE SEQUENCE [LARGE SCALE GENOMIC DNA]</scope>
    <source>
        <strain evidence="2 3">BP5796</strain>
    </source>
</reference>
<gene>
    <name evidence="2" type="ORF">BP5796_06217</name>
</gene>
<dbReference type="Gene3D" id="3.40.970.10">
    <property type="entry name" value="Ribonuclease H1, N-terminal domain"/>
    <property type="match status" value="2"/>
</dbReference>